<dbReference type="Gene3D" id="3.30.565.10">
    <property type="entry name" value="Histidine kinase-like ATPase, C-terminal domain"/>
    <property type="match status" value="1"/>
</dbReference>
<reference evidence="8" key="1">
    <citation type="journal article" date="2019" name="Int. J. Syst. Evol. Microbiol.">
        <title>The Global Catalogue of Microorganisms (GCM) 10K type strain sequencing project: providing services to taxonomists for standard genome sequencing and annotation.</title>
        <authorList>
            <consortium name="The Broad Institute Genomics Platform"/>
            <consortium name="The Broad Institute Genome Sequencing Center for Infectious Disease"/>
            <person name="Wu L."/>
            <person name="Ma J."/>
        </authorList>
    </citation>
    <scope>NUCLEOTIDE SEQUENCE [LARGE SCALE GENOMIC DNA]</scope>
    <source>
        <strain evidence="8">CGMCC 1.19062</strain>
    </source>
</reference>
<dbReference type="PROSITE" id="PS50110">
    <property type="entry name" value="RESPONSE_REGULATORY"/>
    <property type="match status" value="1"/>
</dbReference>
<dbReference type="InterPro" id="IPR004358">
    <property type="entry name" value="Sig_transdc_His_kin-like_C"/>
</dbReference>
<feature type="modified residue" description="4-aspartylphosphate" evidence="4">
    <location>
        <position position="439"/>
    </location>
</feature>
<evidence type="ECO:0000259" key="5">
    <source>
        <dbReference type="PROSITE" id="PS50109"/>
    </source>
</evidence>
<evidence type="ECO:0000313" key="7">
    <source>
        <dbReference type="EMBL" id="MFD2262373.1"/>
    </source>
</evidence>
<dbReference type="CDD" id="cd00156">
    <property type="entry name" value="REC"/>
    <property type="match status" value="1"/>
</dbReference>
<evidence type="ECO:0000259" key="6">
    <source>
        <dbReference type="PROSITE" id="PS50110"/>
    </source>
</evidence>
<dbReference type="InterPro" id="IPR036890">
    <property type="entry name" value="HATPase_C_sf"/>
</dbReference>
<comment type="caution">
    <text evidence="7">The sequence shown here is derived from an EMBL/GenBank/DDBJ whole genome shotgun (WGS) entry which is preliminary data.</text>
</comment>
<dbReference type="SUPFAM" id="SSF47384">
    <property type="entry name" value="Homodimeric domain of signal transducing histidine kinase"/>
    <property type="match status" value="1"/>
</dbReference>
<dbReference type="PRINTS" id="PR00344">
    <property type="entry name" value="BCTRLSENSOR"/>
</dbReference>
<evidence type="ECO:0000256" key="2">
    <source>
        <dbReference type="ARBA" id="ARBA00012438"/>
    </source>
</evidence>
<dbReference type="CDD" id="cd00082">
    <property type="entry name" value="HisKA"/>
    <property type="match status" value="1"/>
</dbReference>
<dbReference type="SMART" id="SM00448">
    <property type="entry name" value="REC"/>
    <property type="match status" value="1"/>
</dbReference>
<dbReference type="InterPro" id="IPR005467">
    <property type="entry name" value="His_kinase_dom"/>
</dbReference>
<dbReference type="Gene3D" id="3.40.50.2300">
    <property type="match status" value="1"/>
</dbReference>
<dbReference type="InterPro" id="IPR036097">
    <property type="entry name" value="HisK_dim/P_sf"/>
</dbReference>
<proteinExistence type="predicted"/>
<name>A0ABW5DMJ9_9PROT</name>
<dbReference type="PROSITE" id="PS50109">
    <property type="entry name" value="HIS_KIN"/>
    <property type="match status" value="1"/>
</dbReference>
<dbReference type="InterPro" id="IPR001789">
    <property type="entry name" value="Sig_transdc_resp-reg_receiver"/>
</dbReference>
<dbReference type="EMBL" id="JBHUIP010000004">
    <property type="protein sequence ID" value="MFD2262373.1"/>
    <property type="molecule type" value="Genomic_DNA"/>
</dbReference>
<evidence type="ECO:0000256" key="3">
    <source>
        <dbReference type="ARBA" id="ARBA00022553"/>
    </source>
</evidence>
<dbReference type="SUPFAM" id="SSF52172">
    <property type="entry name" value="CheY-like"/>
    <property type="match status" value="1"/>
</dbReference>
<dbReference type="PANTHER" id="PTHR43065:SF42">
    <property type="entry name" value="TWO-COMPONENT SENSOR PPRA"/>
    <property type="match status" value="1"/>
</dbReference>
<evidence type="ECO:0000256" key="1">
    <source>
        <dbReference type="ARBA" id="ARBA00000085"/>
    </source>
</evidence>
<dbReference type="SUPFAM" id="SSF55874">
    <property type="entry name" value="ATPase domain of HSP90 chaperone/DNA topoisomerase II/histidine kinase"/>
    <property type="match status" value="1"/>
</dbReference>
<dbReference type="Pfam" id="PF00512">
    <property type="entry name" value="HisKA"/>
    <property type="match status" value="1"/>
</dbReference>
<sequence length="508" mass="54855">MAGFFGKLLGRRTATNSVDLLAADLDVLPLASIVVTRDGEILSSNAAYGALVSGLAGGLERVDAIGREDDRPMLLSALSVEDASTVEISTAGAPSRVFRFLIGPENAGRRMVCVDDITTFRILEGQVVQSQKMQAIGQLAGGVAHDFNNLLTAMIGYCDLLLQRHRPGDASFADMMQIKQNANRAASLVRQLLAFSRKQQLKPVVLDITDALIELSHLLRRLIGQQVTLDLEHGRDLGMVRVDLGQFEQVVVNLAINARDAMPRGGHLTIRTSNDAVTHPRIIAHETMPAGEYVKIEVRDTGTGIPTDVIGRIFEPFFTTKPIGAGTGLGLSTVYGIVRQTGGFIAVHSQMGRGASFTIWLPRHRGDIQDEGPREVEAASPTEAAQDASILLVEDEDPVRAFAARALRGKGYRVMEARHAEAALQLLEGGEVPDLMITDVVMPGMDGPTLIHQVRQNLPSLPVICVSGHADDDLRTRLDQLGGAIAFLPKPFSLKQLSSRVHEMLKNG</sequence>
<evidence type="ECO:0000313" key="8">
    <source>
        <dbReference type="Proteomes" id="UP001597295"/>
    </source>
</evidence>
<dbReference type="InterPro" id="IPR003661">
    <property type="entry name" value="HisK_dim/P_dom"/>
</dbReference>
<comment type="catalytic activity">
    <reaction evidence="1">
        <text>ATP + protein L-histidine = ADP + protein N-phospho-L-histidine.</text>
        <dbReference type="EC" id="2.7.13.3"/>
    </reaction>
</comment>
<accession>A0ABW5DMJ9</accession>
<keyword evidence="8" id="KW-1185">Reference proteome</keyword>
<dbReference type="PANTHER" id="PTHR43065">
    <property type="entry name" value="SENSOR HISTIDINE KINASE"/>
    <property type="match status" value="1"/>
</dbReference>
<keyword evidence="3 4" id="KW-0597">Phosphoprotein</keyword>
<dbReference type="EC" id="2.7.13.3" evidence="2"/>
<organism evidence="7 8">
    <name type="scientific">Lacibacterium aquatile</name>
    <dbReference type="NCBI Taxonomy" id="1168082"/>
    <lineage>
        <taxon>Bacteria</taxon>
        <taxon>Pseudomonadati</taxon>
        <taxon>Pseudomonadota</taxon>
        <taxon>Alphaproteobacteria</taxon>
        <taxon>Rhodospirillales</taxon>
        <taxon>Rhodospirillaceae</taxon>
    </lineage>
</organism>
<dbReference type="SMART" id="SM00387">
    <property type="entry name" value="HATPase_c"/>
    <property type="match status" value="1"/>
</dbReference>
<dbReference type="InterPro" id="IPR003594">
    <property type="entry name" value="HATPase_dom"/>
</dbReference>
<dbReference type="RefSeq" id="WP_379875323.1">
    <property type="nucleotide sequence ID" value="NZ_JBHUIP010000004.1"/>
</dbReference>
<dbReference type="Gene3D" id="1.10.287.130">
    <property type="match status" value="1"/>
</dbReference>
<protein>
    <recommendedName>
        <fullName evidence="2">histidine kinase</fullName>
        <ecNumber evidence="2">2.7.13.3</ecNumber>
    </recommendedName>
</protein>
<dbReference type="Proteomes" id="UP001597295">
    <property type="component" value="Unassembled WGS sequence"/>
</dbReference>
<dbReference type="InterPro" id="IPR011006">
    <property type="entry name" value="CheY-like_superfamily"/>
</dbReference>
<dbReference type="Pfam" id="PF00072">
    <property type="entry name" value="Response_reg"/>
    <property type="match status" value="1"/>
</dbReference>
<feature type="domain" description="Histidine kinase" evidence="5">
    <location>
        <begin position="142"/>
        <end position="365"/>
    </location>
</feature>
<feature type="domain" description="Response regulatory" evidence="6">
    <location>
        <begin position="389"/>
        <end position="505"/>
    </location>
</feature>
<evidence type="ECO:0000256" key="4">
    <source>
        <dbReference type="PROSITE-ProRule" id="PRU00169"/>
    </source>
</evidence>
<gene>
    <name evidence="7" type="ORF">ACFSM5_05690</name>
</gene>
<dbReference type="SMART" id="SM00388">
    <property type="entry name" value="HisKA"/>
    <property type="match status" value="1"/>
</dbReference>
<dbReference type="Pfam" id="PF02518">
    <property type="entry name" value="HATPase_c"/>
    <property type="match status" value="1"/>
</dbReference>